<sequence length="42" mass="5083">MDKERFFFFGFVICPGCRRRFARRCICSRCCRCSRCCTCSRD</sequence>
<comment type="caution">
    <text evidence="1">The sequence shown here is derived from an EMBL/GenBank/DDBJ whole genome shotgun (WGS) entry which is preliminary data.</text>
</comment>
<evidence type="ECO:0000313" key="2">
    <source>
        <dbReference type="Proteomes" id="UP000767291"/>
    </source>
</evidence>
<proteinExistence type="predicted"/>
<gene>
    <name evidence="1" type="ORF">J2Z43_001455</name>
</gene>
<dbReference type="RefSeq" id="WP_268828396.1">
    <property type="nucleotide sequence ID" value="NZ_BAAACS010000002.1"/>
</dbReference>
<reference evidence="1 2" key="1">
    <citation type="submission" date="2021-03" db="EMBL/GenBank/DDBJ databases">
        <title>Genomic Encyclopedia of Type Strains, Phase IV (KMG-IV): sequencing the most valuable type-strain genomes for metagenomic binning, comparative biology and taxonomic classification.</title>
        <authorList>
            <person name="Goeker M."/>
        </authorList>
    </citation>
    <scope>NUCLEOTIDE SEQUENCE [LARGE SCALE GENOMIC DNA]</scope>
    <source>
        <strain evidence="1 2">DSM 1289</strain>
    </source>
</reference>
<organism evidence="1 2">
    <name type="scientific">Metaclostridioides mangenotii</name>
    <dbReference type="NCBI Taxonomy" id="1540"/>
    <lineage>
        <taxon>Bacteria</taxon>
        <taxon>Bacillati</taxon>
        <taxon>Bacillota</taxon>
        <taxon>Clostridia</taxon>
        <taxon>Peptostreptococcales</taxon>
        <taxon>Peptostreptococcaceae</taxon>
        <taxon>Metaclostridioides</taxon>
    </lineage>
</organism>
<accession>A0ABS4EAU3</accession>
<evidence type="ECO:0000313" key="1">
    <source>
        <dbReference type="EMBL" id="MBP1855062.1"/>
    </source>
</evidence>
<name>A0ABS4EAU3_9FIRM</name>
<dbReference type="EMBL" id="JAGGJX010000002">
    <property type="protein sequence ID" value="MBP1855062.1"/>
    <property type="molecule type" value="Genomic_DNA"/>
</dbReference>
<dbReference type="Proteomes" id="UP000767291">
    <property type="component" value="Unassembled WGS sequence"/>
</dbReference>
<protein>
    <submittedName>
        <fullName evidence="1">Uncharacterized protein</fullName>
    </submittedName>
</protein>
<keyword evidence="2" id="KW-1185">Reference proteome</keyword>